<accession>A0ABV6E5Z0</accession>
<keyword evidence="3" id="KW-0472">Membrane</keyword>
<name>A0ABV6E5Z0_9ACTN</name>
<evidence type="ECO:0000313" key="5">
    <source>
        <dbReference type="EMBL" id="MFC0224351.1"/>
    </source>
</evidence>
<evidence type="ECO:0000256" key="1">
    <source>
        <dbReference type="ARBA" id="ARBA00006068"/>
    </source>
</evidence>
<evidence type="ECO:0000256" key="3">
    <source>
        <dbReference type="SAM" id="Phobius"/>
    </source>
</evidence>
<comment type="caution">
    <text evidence="5">The sequence shown here is derived from an EMBL/GenBank/DDBJ whole genome shotgun (WGS) entry which is preliminary data.</text>
</comment>
<evidence type="ECO:0000313" key="6">
    <source>
        <dbReference type="Proteomes" id="UP001589698"/>
    </source>
</evidence>
<comment type="similarity">
    <text evidence="1">Belongs to the LytR/CpsA/Psr (LCP) family.</text>
</comment>
<dbReference type="PANTHER" id="PTHR33392">
    <property type="entry name" value="POLYISOPRENYL-TEICHOIC ACID--PEPTIDOGLYCAN TEICHOIC ACID TRANSFERASE TAGU"/>
    <property type="match status" value="1"/>
</dbReference>
<dbReference type="NCBIfam" id="TIGR00350">
    <property type="entry name" value="lytR_cpsA_psr"/>
    <property type="match status" value="1"/>
</dbReference>
<feature type="transmembrane region" description="Helical" evidence="3">
    <location>
        <begin position="28"/>
        <end position="47"/>
    </location>
</feature>
<dbReference type="Proteomes" id="UP001589698">
    <property type="component" value="Unassembled WGS sequence"/>
</dbReference>
<dbReference type="InterPro" id="IPR004474">
    <property type="entry name" value="LytR_CpsA_psr"/>
</dbReference>
<evidence type="ECO:0000259" key="4">
    <source>
        <dbReference type="Pfam" id="PF03816"/>
    </source>
</evidence>
<sequence>MLPVPPPGSPQPRFTTFHRAQRVRFRRALTLMLMTLVLPGSAQLVAGNRRVGKIALRTWIGLLVLVVVTAVVSWFWHGVAFWAGFNPTLLLVVRLGLMALAVAWAFLFVDAWRLGQPLTLQRQHRLAVVGINGFLCFSVAGALLFGAHVVGVQRDFVISMFGDGDAVGAHHGRYNVLLMGGDSGAGRWGLRPDSMTVASIDAETGKTVLISLPRNMQNFPFPEGSVMDQQFPDGFDLEGMYLNGLSTWALDHAELFEGSKNPGIDATIQGVEGITGLKMNYWAMVNLQGFRELVDAVGGVELNVRQRIPVGLPTDSFFRYIEPGKRVLDGMDTLWFARARHDSDDYSRMARQKCVMNAMLDQVSPQTAVRNFQKIAKASSAMVSTDIPRGEVDRFVDLALKAKGQKIATLSLVPPMIDTAHPDIALVQQKVADAIARAEGRTPERTAEAAPATDAANDAATDAGSDAATDTASTESAPTTGTSSDPPATTPPAAPQTPEPVTGGSVGSLSGGYAANESEDLGAVC</sequence>
<keyword evidence="3" id="KW-1133">Transmembrane helix</keyword>
<protein>
    <submittedName>
        <fullName evidence="5">LCP family protein</fullName>
    </submittedName>
</protein>
<dbReference type="PANTHER" id="PTHR33392:SF6">
    <property type="entry name" value="POLYISOPRENYL-TEICHOIC ACID--PEPTIDOGLYCAN TEICHOIC ACID TRANSFERASE TAGU"/>
    <property type="match status" value="1"/>
</dbReference>
<feature type="compositionally biased region" description="Low complexity" evidence="2">
    <location>
        <begin position="448"/>
        <end position="487"/>
    </location>
</feature>
<feature type="transmembrane region" description="Helical" evidence="3">
    <location>
        <begin position="126"/>
        <end position="150"/>
    </location>
</feature>
<evidence type="ECO:0000256" key="2">
    <source>
        <dbReference type="SAM" id="MobiDB-lite"/>
    </source>
</evidence>
<dbReference type="Pfam" id="PF03816">
    <property type="entry name" value="LytR_cpsA_psr"/>
    <property type="match status" value="1"/>
</dbReference>
<proteinExistence type="inferred from homology"/>
<dbReference type="InterPro" id="IPR050922">
    <property type="entry name" value="LytR/CpsA/Psr_CW_biosynth"/>
</dbReference>
<reference evidence="5 6" key="1">
    <citation type="submission" date="2024-09" db="EMBL/GenBank/DDBJ databases">
        <authorList>
            <person name="Sun Q."/>
            <person name="Mori K."/>
        </authorList>
    </citation>
    <scope>NUCLEOTIDE SEQUENCE [LARGE SCALE GENOMIC DNA]</scope>
    <source>
        <strain evidence="5 6">CCM 8654</strain>
    </source>
</reference>
<gene>
    <name evidence="5" type="ORF">ACFFJG_17835</name>
</gene>
<feature type="region of interest" description="Disordered" evidence="2">
    <location>
        <begin position="439"/>
        <end position="525"/>
    </location>
</feature>
<keyword evidence="6" id="KW-1185">Reference proteome</keyword>
<keyword evidence="3" id="KW-0812">Transmembrane</keyword>
<feature type="transmembrane region" description="Helical" evidence="3">
    <location>
        <begin position="59"/>
        <end position="85"/>
    </location>
</feature>
<feature type="compositionally biased region" description="Pro residues" evidence="2">
    <location>
        <begin position="488"/>
        <end position="498"/>
    </location>
</feature>
<dbReference type="Gene3D" id="3.40.630.190">
    <property type="entry name" value="LCP protein"/>
    <property type="match status" value="1"/>
</dbReference>
<dbReference type="RefSeq" id="WP_378520121.1">
    <property type="nucleotide sequence ID" value="NZ_CBCSDI010000083.1"/>
</dbReference>
<feature type="transmembrane region" description="Helical" evidence="3">
    <location>
        <begin position="91"/>
        <end position="114"/>
    </location>
</feature>
<dbReference type="EMBL" id="JBHLXH010000002">
    <property type="protein sequence ID" value="MFC0224351.1"/>
    <property type="molecule type" value="Genomic_DNA"/>
</dbReference>
<organism evidence="5 6">
    <name type="scientific">Nocardioides zeicaulis</name>
    <dbReference type="NCBI Taxonomy" id="1776857"/>
    <lineage>
        <taxon>Bacteria</taxon>
        <taxon>Bacillati</taxon>
        <taxon>Actinomycetota</taxon>
        <taxon>Actinomycetes</taxon>
        <taxon>Propionibacteriales</taxon>
        <taxon>Nocardioidaceae</taxon>
        <taxon>Nocardioides</taxon>
    </lineage>
</organism>
<feature type="domain" description="Cell envelope-related transcriptional attenuator" evidence="4">
    <location>
        <begin position="191"/>
        <end position="363"/>
    </location>
</feature>